<name>A0AAD6KYL1_9ROSI</name>
<dbReference type="EMBL" id="JAPFFJ010000003">
    <property type="protein sequence ID" value="KAJ6432024.1"/>
    <property type="molecule type" value="Genomic_DNA"/>
</dbReference>
<protein>
    <submittedName>
        <fullName evidence="1">Uncharacterized protein</fullName>
    </submittedName>
</protein>
<dbReference type="Proteomes" id="UP001162972">
    <property type="component" value="Chromosome 10"/>
</dbReference>
<comment type="caution">
    <text evidence="1">The sequence shown here is derived from an EMBL/GenBank/DDBJ whole genome shotgun (WGS) entry which is preliminary data.</text>
</comment>
<gene>
    <name evidence="1" type="ORF">OIU84_019311</name>
</gene>
<reference evidence="1 2" key="1">
    <citation type="journal article" date="2023" name="Int. J. Mol. Sci.">
        <title>De Novo Assembly and Annotation of 11 Diverse Shrub Willow (Salix) Genomes Reveals Novel Gene Organization in Sex-Linked Regions.</title>
        <authorList>
            <person name="Hyden B."/>
            <person name="Feng K."/>
            <person name="Yates T.B."/>
            <person name="Jawdy S."/>
            <person name="Cereghino C."/>
            <person name="Smart L.B."/>
            <person name="Muchero W."/>
        </authorList>
    </citation>
    <scope>NUCLEOTIDE SEQUENCE [LARGE SCALE GENOMIC DNA]</scope>
    <source>
        <tissue evidence="1">Shoot tip</tissue>
    </source>
</reference>
<accession>A0AAD6KYL1</accession>
<keyword evidence="2" id="KW-1185">Reference proteome</keyword>
<sequence>MKITLSNFNDFAAILLYPSSNLTLRGSCTSPLKRSSANPFTHHGVSLLKNETFNATKPKHGSIKVQSKPNASERGMVPGSFGVWNSYVKQSHAGTVIEEGKEIFRPSLR</sequence>
<evidence type="ECO:0000313" key="1">
    <source>
        <dbReference type="EMBL" id="KAJ6432024.1"/>
    </source>
</evidence>
<evidence type="ECO:0000313" key="2">
    <source>
        <dbReference type="Proteomes" id="UP001162972"/>
    </source>
</evidence>
<proteinExistence type="predicted"/>
<dbReference type="AlphaFoldDB" id="A0AAD6KYL1"/>
<organism evidence="1 2">
    <name type="scientific">Salix udensis</name>
    <dbReference type="NCBI Taxonomy" id="889485"/>
    <lineage>
        <taxon>Eukaryota</taxon>
        <taxon>Viridiplantae</taxon>
        <taxon>Streptophyta</taxon>
        <taxon>Embryophyta</taxon>
        <taxon>Tracheophyta</taxon>
        <taxon>Spermatophyta</taxon>
        <taxon>Magnoliopsida</taxon>
        <taxon>eudicotyledons</taxon>
        <taxon>Gunneridae</taxon>
        <taxon>Pentapetalae</taxon>
        <taxon>rosids</taxon>
        <taxon>fabids</taxon>
        <taxon>Malpighiales</taxon>
        <taxon>Salicaceae</taxon>
        <taxon>Saliceae</taxon>
        <taxon>Salix</taxon>
    </lineage>
</organism>